<evidence type="ECO:0000313" key="3">
    <source>
        <dbReference type="Proteomes" id="UP001642360"/>
    </source>
</evidence>
<dbReference type="EMBL" id="CAUOFW020008157">
    <property type="protein sequence ID" value="CAK9181761.1"/>
    <property type="molecule type" value="Genomic_DNA"/>
</dbReference>
<evidence type="ECO:0000313" key="2">
    <source>
        <dbReference type="EMBL" id="CAK9181761.1"/>
    </source>
</evidence>
<feature type="compositionally biased region" description="Basic and acidic residues" evidence="1">
    <location>
        <begin position="1"/>
        <end position="18"/>
    </location>
</feature>
<feature type="compositionally biased region" description="Low complexity" evidence="1">
    <location>
        <begin position="46"/>
        <end position="55"/>
    </location>
</feature>
<evidence type="ECO:0000256" key="1">
    <source>
        <dbReference type="SAM" id="MobiDB-lite"/>
    </source>
</evidence>
<protein>
    <submittedName>
        <fullName evidence="2">Uncharacterized protein</fullName>
    </submittedName>
</protein>
<feature type="region of interest" description="Disordered" evidence="1">
    <location>
        <begin position="1"/>
        <end position="55"/>
    </location>
</feature>
<sequence length="86" mass="8334">MGDAMASEKGDISSRDVMDIGLGDAGGRQDGASNVEGTGDAKKGAGDTTGAGDAASTCNTGSWVMALASVGSWFASVEGSRLASAC</sequence>
<reference evidence="2 3" key="1">
    <citation type="submission" date="2024-02" db="EMBL/GenBank/DDBJ databases">
        <authorList>
            <person name="Vignale AGUSTIN F."/>
            <person name="Sosa J E."/>
            <person name="Modenutti C."/>
        </authorList>
    </citation>
    <scope>NUCLEOTIDE SEQUENCE [LARGE SCALE GENOMIC DNA]</scope>
</reference>
<gene>
    <name evidence="2" type="ORF">ILEXP_LOCUS51870</name>
</gene>
<organism evidence="2 3">
    <name type="scientific">Ilex paraguariensis</name>
    <name type="common">yerba mate</name>
    <dbReference type="NCBI Taxonomy" id="185542"/>
    <lineage>
        <taxon>Eukaryota</taxon>
        <taxon>Viridiplantae</taxon>
        <taxon>Streptophyta</taxon>
        <taxon>Embryophyta</taxon>
        <taxon>Tracheophyta</taxon>
        <taxon>Spermatophyta</taxon>
        <taxon>Magnoliopsida</taxon>
        <taxon>eudicotyledons</taxon>
        <taxon>Gunneridae</taxon>
        <taxon>Pentapetalae</taxon>
        <taxon>asterids</taxon>
        <taxon>campanulids</taxon>
        <taxon>Aquifoliales</taxon>
        <taxon>Aquifoliaceae</taxon>
        <taxon>Ilex</taxon>
    </lineage>
</organism>
<dbReference type="Proteomes" id="UP001642360">
    <property type="component" value="Unassembled WGS sequence"/>
</dbReference>
<accession>A0ABC8UL74</accession>
<comment type="caution">
    <text evidence="2">The sequence shown here is derived from an EMBL/GenBank/DDBJ whole genome shotgun (WGS) entry which is preliminary data.</text>
</comment>
<dbReference type="AlphaFoldDB" id="A0ABC8UL74"/>
<proteinExistence type="predicted"/>
<keyword evidence="3" id="KW-1185">Reference proteome</keyword>
<name>A0ABC8UL74_9AQUA</name>